<dbReference type="CDD" id="cd08422">
    <property type="entry name" value="PBP2_CrgA_like"/>
    <property type="match status" value="1"/>
</dbReference>
<dbReference type="Gene3D" id="1.10.10.10">
    <property type="entry name" value="Winged helix-like DNA-binding domain superfamily/Winged helix DNA-binding domain"/>
    <property type="match status" value="1"/>
</dbReference>
<dbReference type="SUPFAM" id="SSF53850">
    <property type="entry name" value="Periplasmic binding protein-like II"/>
    <property type="match status" value="1"/>
</dbReference>
<dbReference type="OrthoDB" id="9786526at2"/>
<gene>
    <name evidence="6" type="ORF">APQ14_06140</name>
</gene>
<dbReference type="EMBL" id="LMXU01000014">
    <property type="protein sequence ID" value="KWU01278.1"/>
    <property type="molecule type" value="Genomic_DNA"/>
</dbReference>
<dbReference type="PANTHER" id="PTHR30537:SF35">
    <property type="entry name" value="TRANSCRIPTIONAL REGULATORY PROTEIN"/>
    <property type="match status" value="1"/>
</dbReference>
<evidence type="ECO:0000256" key="3">
    <source>
        <dbReference type="ARBA" id="ARBA00023125"/>
    </source>
</evidence>
<keyword evidence="7" id="KW-1185">Reference proteome</keyword>
<dbReference type="Pfam" id="PF00126">
    <property type="entry name" value="HTH_1"/>
    <property type="match status" value="1"/>
</dbReference>
<evidence type="ECO:0000256" key="4">
    <source>
        <dbReference type="ARBA" id="ARBA00023163"/>
    </source>
</evidence>
<dbReference type="AlphaFoldDB" id="A0A120DGR0"/>
<proteinExistence type="inferred from homology"/>
<dbReference type="Pfam" id="PF03466">
    <property type="entry name" value="LysR_substrate"/>
    <property type="match status" value="1"/>
</dbReference>
<accession>A0A120DGR0</accession>
<dbReference type="InterPro" id="IPR000847">
    <property type="entry name" value="LysR_HTH_N"/>
</dbReference>
<dbReference type="RefSeq" id="WP_060467839.1">
    <property type="nucleotide sequence ID" value="NZ_AP025514.1"/>
</dbReference>
<dbReference type="InterPro" id="IPR058163">
    <property type="entry name" value="LysR-type_TF_proteobact-type"/>
</dbReference>
<dbReference type="PANTHER" id="PTHR30537">
    <property type="entry name" value="HTH-TYPE TRANSCRIPTIONAL REGULATOR"/>
    <property type="match status" value="1"/>
</dbReference>
<dbReference type="PROSITE" id="PS50931">
    <property type="entry name" value="HTH_LYSR"/>
    <property type="match status" value="1"/>
</dbReference>
<dbReference type="GO" id="GO:0043565">
    <property type="term" value="F:sequence-specific DNA binding"/>
    <property type="evidence" value="ECO:0007669"/>
    <property type="project" value="TreeGrafter"/>
</dbReference>
<dbReference type="GO" id="GO:0003700">
    <property type="term" value="F:DNA-binding transcription factor activity"/>
    <property type="evidence" value="ECO:0007669"/>
    <property type="project" value="InterPro"/>
</dbReference>
<name>A0A120DGR0_9VIBR</name>
<evidence type="ECO:0000259" key="5">
    <source>
        <dbReference type="PROSITE" id="PS50931"/>
    </source>
</evidence>
<feature type="domain" description="HTH lysR-type" evidence="5">
    <location>
        <begin position="1"/>
        <end position="59"/>
    </location>
</feature>
<dbReference type="SUPFAM" id="SSF46785">
    <property type="entry name" value="Winged helix' DNA-binding domain"/>
    <property type="match status" value="1"/>
</dbReference>
<evidence type="ECO:0000256" key="2">
    <source>
        <dbReference type="ARBA" id="ARBA00023015"/>
    </source>
</evidence>
<comment type="caution">
    <text evidence="6">The sequence shown here is derived from an EMBL/GenBank/DDBJ whole genome shotgun (WGS) entry which is preliminary data.</text>
</comment>
<dbReference type="Proteomes" id="UP000057389">
    <property type="component" value="Unassembled WGS sequence"/>
</dbReference>
<evidence type="ECO:0000313" key="7">
    <source>
        <dbReference type="Proteomes" id="UP000057389"/>
    </source>
</evidence>
<protein>
    <submittedName>
        <fullName evidence="6">LysR family transcriptional regulator</fullName>
    </submittedName>
</protein>
<evidence type="ECO:0000256" key="1">
    <source>
        <dbReference type="ARBA" id="ARBA00009437"/>
    </source>
</evidence>
<organism evidence="6 7">
    <name type="scientific">Vibrio toranzoniae</name>
    <dbReference type="NCBI Taxonomy" id="1194427"/>
    <lineage>
        <taxon>Bacteria</taxon>
        <taxon>Pseudomonadati</taxon>
        <taxon>Pseudomonadota</taxon>
        <taxon>Gammaproteobacteria</taxon>
        <taxon>Vibrionales</taxon>
        <taxon>Vibrionaceae</taxon>
        <taxon>Vibrio</taxon>
    </lineage>
</organism>
<dbReference type="Gene3D" id="3.40.190.290">
    <property type="match status" value="1"/>
</dbReference>
<keyword evidence="3" id="KW-0238">DNA-binding</keyword>
<comment type="similarity">
    <text evidence="1">Belongs to the LysR transcriptional regulatory family.</text>
</comment>
<keyword evidence="2" id="KW-0805">Transcription regulation</keyword>
<dbReference type="GeneID" id="300178580"/>
<keyword evidence="4" id="KW-0804">Transcription</keyword>
<dbReference type="InterPro" id="IPR036390">
    <property type="entry name" value="WH_DNA-bd_sf"/>
</dbReference>
<dbReference type="InterPro" id="IPR005119">
    <property type="entry name" value="LysR_subst-bd"/>
</dbReference>
<evidence type="ECO:0000313" key="6">
    <source>
        <dbReference type="EMBL" id="KWU01278.1"/>
    </source>
</evidence>
<sequence>MDRLEAMNVFVTIVERGSLSAAAEHLELSRTKVTRYLGELEGWMDTRLLHRTTRSLSLTNAGKETLEIARELLALEESLSGIRNQNRQQLKGQLRITASYSIVDSFLIDAISRFIDQWPEVSIDIISTDETVNLVASRIDLALRITNELTPNIVARQLGECRSVICVSPQYLQNKGTPLDAQDLAHHNCLSFSYFGRTTWTFDGPNGPESVPIKGSISANTPEVLLSATLKGNGISLQPFPMVETLLRDGQLIQLLPEWNPKTLGVHAIYGTRKQVTPLLRAFIDHLSSEMENSTSW</sequence>
<dbReference type="InterPro" id="IPR036388">
    <property type="entry name" value="WH-like_DNA-bd_sf"/>
</dbReference>
<reference evidence="6 7" key="1">
    <citation type="submission" date="2015-11" db="EMBL/GenBank/DDBJ databases">
        <title>Draft WGS of Vibrio toranzoniae.</title>
        <authorList>
            <person name="Lasa A."/>
            <person name="Romalde J.L."/>
        </authorList>
    </citation>
    <scope>NUCLEOTIDE SEQUENCE [LARGE SCALE GENOMIC DNA]</scope>
    <source>
        <strain evidence="6 7">Vb 10.8</strain>
    </source>
</reference>
<dbReference type="GO" id="GO:0006351">
    <property type="term" value="P:DNA-templated transcription"/>
    <property type="evidence" value="ECO:0007669"/>
    <property type="project" value="TreeGrafter"/>
</dbReference>